<evidence type="ECO:0000313" key="1">
    <source>
        <dbReference type="EMBL" id="MBJ6360097.1"/>
    </source>
</evidence>
<organism evidence="1 2">
    <name type="scientific">Paenibacillus roseus</name>
    <dbReference type="NCBI Taxonomy" id="2798579"/>
    <lineage>
        <taxon>Bacteria</taxon>
        <taxon>Bacillati</taxon>
        <taxon>Bacillota</taxon>
        <taxon>Bacilli</taxon>
        <taxon>Bacillales</taxon>
        <taxon>Paenibacillaceae</taxon>
        <taxon>Paenibacillus</taxon>
    </lineage>
</organism>
<dbReference type="AlphaFoldDB" id="A0A934J4D3"/>
<accession>A0A934J4D3</accession>
<evidence type="ECO:0000313" key="2">
    <source>
        <dbReference type="Proteomes" id="UP000640274"/>
    </source>
</evidence>
<dbReference type="EMBL" id="JAELUP010000004">
    <property type="protein sequence ID" value="MBJ6360097.1"/>
    <property type="molecule type" value="Genomic_DNA"/>
</dbReference>
<dbReference type="Proteomes" id="UP000640274">
    <property type="component" value="Unassembled WGS sequence"/>
</dbReference>
<name>A0A934J4D3_9BACL</name>
<dbReference type="RefSeq" id="WP_199017618.1">
    <property type="nucleotide sequence ID" value="NZ_JAELUP010000004.1"/>
</dbReference>
<gene>
    <name evidence="1" type="ORF">JFN88_02015</name>
</gene>
<reference evidence="1" key="1">
    <citation type="submission" date="2020-12" db="EMBL/GenBank/DDBJ databases">
        <authorList>
            <person name="Huq M.A."/>
        </authorList>
    </citation>
    <scope>NUCLEOTIDE SEQUENCE</scope>
    <source>
        <strain evidence="1">MAHUQ-46</strain>
    </source>
</reference>
<comment type="caution">
    <text evidence="1">The sequence shown here is derived from an EMBL/GenBank/DDBJ whole genome shotgun (WGS) entry which is preliminary data.</text>
</comment>
<sequence>MEGSMRFVAFPAEVLYPGGGNKRQYDHFQVDEGLKTAKTAKTAAYAFVADECPDPQCDGMSNLAPNLFEIFEPYFIVEYNDENAVEKLPYMK</sequence>
<proteinExistence type="predicted"/>
<protein>
    <submittedName>
        <fullName evidence="1">Uncharacterized protein</fullName>
    </submittedName>
</protein>
<keyword evidence="2" id="KW-1185">Reference proteome</keyword>